<reference evidence="1 2" key="1">
    <citation type="submission" date="2017-08" db="EMBL/GenBank/DDBJ databases">
        <title>Infants hospitalized years apart are colonized by the same room-sourced microbial strains.</title>
        <authorList>
            <person name="Brooks B."/>
            <person name="Olm M.R."/>
            <person name="Firek B.A."/>
            <person name="Baker R."/>
            <person name="Thomas B.C."/>
            <person name="Morowitz M.J."/>
            <person name="Banfield J.F."/>
        </authorList>
    </citation>
    <scope>NUCLEOTIDE SEQUENCE [LARGE SCALE GENOMIC DNA]</scope>
    <source>
        <strain evidence="1">S2_005_002_R2_34</strain>
    </source>
</reference>
<gene>
    <name evidence="1" type="ORF">DI556_19255</name>
</gene>
<dbReference type="EMBL" id="QFPW01000021">
    <property type="protein sequence ID" value="PZQ46760.1"/>
    <property type="molecule type" value="Genomic_DNA"/>
</dbReference>
<organism evidence="1 2">
    <name type="scientific">Rhodovulum sulfidophilum</name>
    <name type="common">Rhodobacter sulfidophilus</name>
    <dbReference type="NCBI Taxonomy" id="35806"/>
    <lineage>
        <taxon>Bacteria</taxon>
        <taxon>Pseudomonadati</taxon>
        <taxon>Pseudomonadota</taxon>
        <taxon>Alphaproteobacteria</taxon>
        <taxon>Rhodobacterales</taxon>
        <taxon>Paracoccaceae</taxon>
        <taxon>Rhodovulum</taxon>
    </lineage>
</organism>
<comment type="caution">
    <text evidence="1">The sequence shown here is derived from an EMBL/GenBank/DDBJ whole genome shotgun (WGS) entry which is preliminary data.</text>
</comment>
<proteinExistence type="predicted"/>
<dbReference type="Pfam" id="PF11753">
    <property type="entry name" value="DUF3310"/>
    <property type="match status" value="1"/>
</dbReference>
<evidence type="ECO:0000313" key="1">
    <source>
        <dbReference type="EMBL" id="PZQ46760.1"/>
    </source>
</evidence>
<sequence>MHKENYSLSDPHDKQVGGTHYKEMAIQPGDYIVKNGIGWYEGNAIKYLTRHKAKGQKQDLEKAIHYIELAIQHYYGDR</sequence>
<accession>A0A2W5Q5U0</accession>
<dbReference type="Proteomes" id="UP000249185">
    <property type="component" value="Unassembled WGS sequence"/>
</dbReference>
<dbReference type="AlphaFoldDB" id="A0A2W5Q5U0"/>
<evidence type="ECO:0008006" key="3">
    <source>
        <dbReference type="Google" id="ProtNLM"/>
    </source>
</evidence>
<protein>
    <recommendedName>
        <fullName evidence="3">DUF3310 domain-containing protein</fullName>
    </recommendedName>
</protein>
<name>A0A2W5Q5U0_RHOSU</name>
<evidence type="ECO:0000313" key="2">
    <source>
        <dbReference type="Proteomes" id="UP000249185"/>
    </source>
</evidence>
<dbReference type="InterPro" id="IPR021739">
    <property type="entry name" value="SaV-like"/>
</dbReference>